<evidence type="ECO:0000313" key="2">
    <source>
        <dbReference type="Proteomes" id="UP000009096"/>
    </source>
</evidence>
<keyword evidence="2" id="KW-1185">Reference proteome</keyword>
<proteinExistence type="predicted"/>
<gene>
    <name evidence="1" type="ORF">FVEG_02903</name>
</gene>
<protein>
    <submittedName>
        <fullName evidence="1">Uncharacterized protein</fullName>
    </submittedName>
</protein>
<dbReference type="VEuPathDB" id="FungiDB:FVEG_02903"/>
<dbReference type="EMBL" id="CM000582">
    <property type="protein sequence ID" value="EWG40544.1"/>
    <property type="molecule type" value="Genomic_DNA"/>
</dbReference>
<reference evidence="1 2" key="1">
    <citation type="journal article" date="2010" name="Nature">
        <title>Comparative genomics reveals mobile pathogenicity chromosomes in Fusarium.</title>
        <authorList>
            <person name="Ma L.J."/>
            <person name="van der Does H.C."/>
            <person name="Borkovich K.A."/>
            <person name="Coleman J.J."/>
            <person name="Daboussi M.J."/>
            <person name="Di Pietro A."/>
            <person name="Dufresne M."/>
            <person name="Freitag M."/>
            <person name="Grabherr M."/>
            <person name="Henrissat B."/>
            <person name="Houterman P.M."/>
            <person name="Kang S."/>
            <person name="Shim W.B."/>
            <person name="Woloshuk C."/>
            <person name="Xie X."/>
            <person name="Xu J.R."/>
            <person name="Antoniw J."/>
            <person name="Baker S.E."/>
            <person name="Bluhm B.H."/>
            <person name="Breakspear A."/>
            <person name="Brown D.W."/>
            <person name="Butchko R.A."/>
            <person name="Chapman S."/>
            <person name="Coulson R."/>
            <person name="Coutinho P.M."/>
            <person name="Danchin E.G."/>
            <person name="Diener A."/>
            <person name="Gale L.R."/>
            <person name="Gardiner D.M."/>
            <person name="Goff S."/>
            <person name="Hammond-Kosack K.E."/>
            <person name="Hilburn K."/>
            <person name="Hua-Van A."/>
            <person name="Jonkers W."/>
            <person name="Kazan K."/>
            <person name="Kodira C.D."/>
            <person name="Koehrsen M."/>
            <person name="Kumar L."/>
            <person name="Lee Y.H."/>
            <person name="Li L."/>
            <person name="Manners J.M."/>
            <person name="Miranda-Saavedra D."/>
            <person name="Mukherjee M."/>
            <person name="Park G."/>
            <person name="Park J."/>
            <person name="Park S.Y."/>
            <person name="Proctor R.H."/>
            <person name="Regev A."/>
            <person name="Ruiz-Roldan M.C."/>
            <person name="Sain D."/>
            <person name="Sakthikumar S."/>
            <person name="Sykes S."/>
            <person name="Schwartz D.C."/>
            <person name="Turgeon B.G."/>
            <person name="Wapinski I."/>
            <person name="Yoder O."/>
            <person name="Young S."/>
            <person name="Zeng Q."/>
            <person name="Zhou S."/>
            <person name="Galagan J."/>
            <person name="Cuomo C.A."/>
            <person name="Kistler H.C."/>
            <person name="Rep M."/>
        </authorList>
    </citation>
    <scope>NUCLEOTIDE SEQUENCE [LARGE SCALE GENOMIC DNA]</scope>
    <source>
        <strain evidence="2">M3125 / FGSC 7600</strain>
    </source>
</reference>
<dbReference type="Pfam" id="PF07103">
    <property type="entry name" value="DUF1365"/>
    <property type="match status" value="1"/>
</dbReference>
<dbReference type="RefSeq" id="XP_018746735.1">
    <property type="nucleotide sequence ID" value="XM_018890432.1"/>
</dbReference>
<dbReference type="GeneID" id="30061081"/>
<sequence>MTSLARHIQSRHITDGAFRICGIFLVGHYVSRWIANRRVNPTASTAHPLLIPDRITHHRVCPQKHSFAYPYFMLGIPIEVSENANGIMSEDAHGPPSWFTQLFGLTNFFEVRPVDHLQRIRSDNGWCGKLDAYLGPEGIEASRYPLCLSRDCRTVPRLSL</sequence>
<name>W7LYP1_GIBM7</name>
<dbReference type="Proteomes" id="UP000009096">
    <property type="component" value="Chromosome 5"/>
</dbReference>
<accession>W7LYP1</accession>
<organism evidence="1 2">
    <name type="scientific">Gibberella moniliformis (strain M3125 / FGSC 7600)</name>
    <name type="common">Maize ear and stalk rot fungus</name>
    <name type="synonym">Fusarium verticillioides</name>
    <dbReference type="NCBI Taxonomy" id="334819"/>
    <lineage>
        <taxon>Eukaryota</taxon>
        <taxon>Fungi</taxon>
        <taxon>Dikarya</taxon>
        <taxon>Ascomycota</taxon>
        <taxon>Pezizomycotina</taxon>
        <taxon>Sordariomycetes</taxon>
        <taxon>Hypocreomycetidae</taxon>
        <taxon>Hypocreales</taxon>
        <taxon>Nectriaceae</taxon>
        <taxon>Fusarium</taxon>
        <taxon>Fusarium fujikuroi species complex</taxon>
    </lineage>
</organism>
<dbReference type="InterPro" id="IPR010775">
    <property type="entry name" value="DUF1365"/>
</dbReference>
<dbReference type="EMBL" id="DS022244">
    <property type="protein sequence ID" value="EWG40544.1"/>
    <property type="molecule type" value="Genomic_DNA"/>
</dbReference>
<evidence type="ECO:0000313" key="1">
    <source>
        <dbReference type="EMBL" id="EWG40544.1"/>
    </source>
</evidence>
<dbReference type="AlphaFoldDB" id="W7LYP1"/>
<dbReference type="HOGENOM" id="CLU_1664885_0_0_1"/>
<dbReference type="KEGG" id="fvr:FVEG_02903"/>